<proteinExistence type="predicted"/>
<reference evidence="2" key="2">
    <citation type="submission" date="2025-09" db="UniProtKB">
        <authorList>
            <consortium name="Ensembl"/>
        </authorList>
    </citation>
    <scope>IDENTIFICATION</scope>
</reference>
<reference evidence="2" key="1">
    <citation type="submission" date="2025-08" db="UniProtKB">
        <authorList>
            <consortium name="Ensembl"/>
        </authorList>
    </citation>
    <scope>IDENTIFICATION</scope>
</reference>
<feature type="coiled-coil region" evidence="1">
    <location>
        <begin position="27"/>
        <end position="61"/>
    </location>
</feature>
<dbReference type="Ensembl" id="ENSSMRT00000034623.1">
    <property type="protein sequence ID" value="ENSSMRP00000029666.1"/>
    <property type="gene ID" value="ENSSMRG00000022803.1"/>
</dbReference>
<evidence type="ECO:0000313" key="3">
    <source>
        <dbReference type="Proteomes" id="UP000694421"/>
    </source>
</evidence>
<name>A0A8D0EBL3_SALMN</name>
<dbReference type="OMA" id="FMTELYE"/>
<sequence length="256" mass="29964">MANSSSSSLEEVVKQVAEQQHSQASEIEKNKTVLKTLQIQLQNLEKQMKCVAAERKVTEWQIHHQDEGIASTKDTCEALETEISVLYLENVKLAFDLEALQEELKIMQIRNDIYYEKISAHREQFIKAESKLPFTIELIQKRALVKDMIANKEELMNALQISEEEATNSVQNEIVNLKGKINLLEETIDEKKNVLQDERNTHARLQKEIEVQNKRYEAILKRLHCQVNKMESSNRQWHWNIQQMEEKVAKLRKLLE</sequence>
<protein>
    <submittedName>
        <fullName evidence="2">Coiled-coil domain containing 122</fullName>
    </submittedName>
</protein>
<dbReference type="AlphaFoldDB" id="A0A8D0EBL3"/>
<evidence type="ECO:0000256" key="1">
    <source>
        <dbReference type="SAM" id="Coils"/>
    </source>
</evidence>
<feature type="coiled-coil region" evidence="1">
    <location>
        <begin position="145"/>
        <end position="222"/>
    </location>
</feature>
<keyword evidence="3" id="KW-1185">Reference proteome</keyword>
<accession>A0A8D0EBL3</accession>
<evidence type="ECO:0000313" key="2">
    <source>
        <dbReference type="Ensembl" id="ENSSMRP00000029666.1"/>
    </source>
</evidence>
<dbReference type="GeneTree" id="ENSGT00390000005130"/>
<organism evidence="2 3">
    <name type="scientific">Salvator merianae</name>
    <name type="common">Argentine black and white tegu</name>
    <name type="synonym">Tupinambis merianae</name>
    <dbReference type="NCBI Taxonomy" id="96440"/>
    <lineage>
        <taxon>Eukaryota</taxon>
        <taxon>Metazoa</taxon>
        <taxon>Chordata</taxon>
        <taxon>Craniata</taxon>
        <taxon>Vertebrata</taxon>
        <taxon>Euteleostomi</taxon>
        <taxon>Lepidosauria</taxon>
        <taxon>Squamata</taxon>
        <taxon>Bifurcata</taxon>
        <taxon>Unidentata</taxon>
        <taxon>Episquamata</taxon>
        <taxon>Laterata</taxon>
        <taxon>Teiioidea</taxon>
        <taxon>Teiidae</taxon>
        <taxon>Salvator</taxon>
    </lineage>
</organism>
<keyword evidence="1" id="KW-0175">Coiled coil</keyword>
<dbReference type="Proteomes" id="UP000694421">
    <property type="component" value="Unplaced"/>
</dbReference>